<evidence type="ECO:0000256" key="1">
    <source>
        <dbReference type="ARBA" id="ARBA00002501"/>
    </source>
</evidence>
<evidence type="ECO:0000313" key="10">
    <source>
        <dbReference type="Proteomes" id="UP000815325"/>
    </source>
</evidence>
<dbReference type="InterPro" id="IPR004895">
    <property type="entry name" value="Prenylated_rab_accept_PRA1"/>
</dbReference>
<dbReference type="PANTHER" id="PTHR12859">
    <property type="entry name" value="PRA1 PROTEIN"/>
    <property type="match status" value="1"/>
</dbReference>
<dbReference type="EMBL" id="MU070058">
    <property type="protein sequence ID" value="KAF5830300.1"/>
    <property type="molecule type" value="Genomic_DNA"/>
</dbReference>
<protein>
    <recommendedName>
        <fullName evidence="11">Transmembrane protein</fullName>
    </recommendedName>
</protein>
<proteinExistence type="inferred from homology"/>
<sequence>MLMFMRSVSTFLALVLLTLAALCGNDSFAGGFNDKLLRGIRRIHPPTALRLRARASAAQPEGSLGSLRGRGKKRLFVLMLPRWAAVAGMLLAGAFLLNLKWSIREEVVRMSFAWGLILLHMTFRTPNLKARFTSARDEFQAVWRDYQMKMSGGAGMVMPPMGGMGFDGSQVLGGSSVYDSQETRYTR</sequence>
<feature type="chain" id="PRO_5045277833" description="Transmembrane protein" evidence="8">
    <location>
        <begin position="21"/>
        <end position="187"/>
    </location>
</feature>
<evidence type="ECO:0008006" key="11">
    <source>
        <dbReference type="Google" id="ProtNLM"/>
    </source>
</evidence>
<reference evidence="9" key="1">
    <citation type="submission" date="2017-08" db="EMBL/GenBank/DDBJ databases">
        <authorList>
            <person name="Polle J.E."/>
            <person name="Barry K."/>
            <person name="Cushman J."/>
            <person name="Schmutz J."/>
            <person name="Tran D."/>
            <person name="Hathwaick L.T."/>
            <person name="Yim W.C."/>
            <person name="Jenkins J."/>
            <person name="Mckie-Krisberg Z.M."/>
            <person name="Prochnik S."/>
            <person name="Lindquist E."/>
            <person name="Dockter R.B."/>
            <person name="Adam C."/>
            <person name="Molina H."/>
            <person name="Bunkerborg J."/>
            <person name="Jin E."/>
            <person name="Buchheim M."/>
            <person name="Magnuson J."/>
        </authorList>
    </citation>
    <scope>NUCLEOTIDE SEQUENCE</scope>
    <source>
        <strain evidence="9">CCAP 19/18</strain>
    </source>
</reference>
<keyword evidence="6 7" id="KW-0472">Membrane</keyword>
<evidence type="ECO:0000313" key="9">
    <source>
        <dbReference type="EMBL" id="KAF5830300.1"/>
    </source>
</evidence>
<comment type="similarity">
    <text evidence="3">Belongs to the PRA1 family.</text>
</comment>
<organism evidence="9 10">
    <name type="scientific">Dunaliella salina</name>
    <name type="common">Green alga</name>
    <name type="synonym">Protococcus salinus</name>
    <dbReference type="NCBI Taxonomy" id="3046"/>
    <lineage>
        <taxon>Eukaryota</taxon>
        <taxon>Viridiplantae</taxon>
        <taxon>Chlorophyta</taxon>
        <taxon>core chlorophytes</taxon>
        <taxon>Chlorophyceae</taxon>
        <taxon>CS clade</taxon>
        <taxon>Chlamydomonadales</taxon>
        <taxon>Dunaliellaceae</taxon>
        <taxon>Dunaliella</taxon>
    </lineage>
</organism>
<feature type="signal peptide" evidence="8">
    <location>
        <begin position="1"/>
        <end position="20"/>
    </location>
</feature>
<keyword evidence="10" id="KW-1185">Reference proteome</keyword>
<comment type="caution">
    <text evidence="9">The sequence shown here is derived from an EMBL/GenBank/DDBJ whole genome shotgun (WGS) entry which is preliminary data.</text>
</comment>
<evidence type="ECO:0000256" key="5">
    <source>
        <dbReference type="ARBA" id="ARBA00022989"/>
    </source>
</evidence>
<accession>A0ABQ7G6R0</accession>
<name>A0ABQ7G6R0_DUNSA</name>
<evidence type="ECO:0000256" key="8">
    <source>
        <dbReference type="SAM" id="SignalP"/>
    </source>
</evidence>
<gene>
    <name evidence="9" type="ORF">DUNSADRAFT_14774</name>
</gene>
<feature type="transmembrane region" description="Helical" evidence="7">
    <location>
        <begin position="80"/>
        <end position="99"/>
    </location>
</feature>
<evidence type="ECO:0000256" key="4">
    <source>
        <dbReference type="ARBA" id="ARBA00022692"/>
    </source>
</evidence>
<evidence type="ECO:0000256" key="7">
    <source>
        <dbReference type="SAM" id="Phobius"/>
    </source>
</evidence>
<dbReference type="PANTHER" id="PTHR12859:SF0">
    <property type="entry name" value="PRA1 FAMILY PROTEIN"/>
    <property type="match status" value="1"/>
</dbReference>
<comment type="function">
    <text evidence="1">May be involved in both secretory and endocytic intracellular trafficking in the endosomal/prevacuolar compartments.</text>
</comment>
<evidence type="ECO:0000256" key="2">
    <source>
        <dbReference type="ARBA" id="ARBA00004141"/>
    </source>
</evidence>
<feature type="transmembrane region" description="Helical" evidence="7">
    <location>
        <begin position="106"/>
        <end position="123"/>
    </location>
</feature>
<keyword evidence="5 7" id="KW-1133">Transmembrane helix</keyword>
<evidence type="ECO:0000256" key="3">
    <source>
        <dbReference type="ARBA" id="ARBA00006483"/>
    </source>
</evidence>
<comment type="subcellular location">
    <subcellularLocation>
        <location evidence="2">Membrane</location>
        <topology evidence="2">Multi-pass membrane protein</topology>
    </subcellularLocation>
</comment>
<dbReference type="Proteomes" id="UP000815325">
    <property type="component" value="Unassembled WGS sequence"/>
</dbReference>
<keyword evidence="4 7" id="KW-0812">Transmembrane</keyword>
<evidence type="ECO:0000256" key="6">
    <source>
        <dbReference type="ARBA" id="ARBA00023136"/>
    </source>
</evidence>
<keyword evidence="8" id="KW-0732">Signal</keyword>